<name>A0A1F5Z068_9BACT</name>
<proteinExistence type="predicted"/>
<dbReference type="AlphaFoldDB" id="A0A1F5Z068"/>
<comment type="caution">
    <text evidence="1">The sequence shown here is derived from an EMBL/GenBank/DDBJ whole genome shotgun (WGS) entry which is preliminary data.</text>
</comment>
<organism evidence="1 2">
    <name type="scientific">Candidatus Gottesmanbacteria bacterium RIFCSPHIGHO2_01_FULL_40_15</name>
    <dbReference type="NCBI Taxonomy" id="1798376"/>
    <lineage>
        <taxon>Bacteria</taxon>
        <taxon>Candidatus Gottesmaniibacteriota</taxon>
    </lineage>
</organism>
<reference evidence="1 2" key="1">
    <citation type="journal article" date="2016" name="Nat. Commun.">
        <title>Thousands of microbial genomes shed light on interconnected biogeochemical processes in an aquifer system.</title>
        <authorList>
            <person name="Anantharaman K."/>
            <person name="Brown C.T."/>
            <person name="Hug L.A."/>
            <person name="Sharon I."/>
            <person name="Castelle C.J."/>
            <person name="Probst A.J."/>
            <person name="Thomas B.C."/>
            <person name="Singh A."/>
            <person name="Wilkins M.J."/>
            <person name="Karaoz U."/>
            <person name="Brodie E.L."/>
            <person name="Williams K.H."/>
            <person name="Hubbard S.S."/>
            <person name="Banfield J.F."/>
        </authorList>
    </citation>
    <scope>NUCLEOTIDE SEQUENCE [LARGE SCALE GENOMIC DNA]</scope>
</reference>
<sequence>MREDKKAGKVSEAFLLSEAIKQIEKEAKQKRNKIVICKAPYFGRFRWDFFGVFDLIVITNYPFNSYRQSDEVDATTEFIQVTTKHHLSDRRKKILNFFQDAGCYIPHASIWAYDKVTGEFKIEKVTK</sequence>
<gene>
    <name evidence="1" type="ORF">A2777_03750</name>
</gene>
<protein>
    <submittedName>
        <fullName evidence="1">Uncharacterized protein</fullName>
    </submittedName>
</protein>
<accession>A0A1F5Z068</accession>
<dbReference type="Proteomes" id="UP000177354">
    <property type="component" value="Unassembled WGS sequence"/>
</dbReference>
<evidence type="ECO:0000313" key="1">
    <source>
        <dbReference type="EMBL" id="OGG05848.1"/>
    </source>
</evidence>
<dbReference type="EMBL" id="MFJF01000023">
    <property type="protein sequence ID" value="OGG05848.1"/>
    <property type="molecule type" value="Genomic_DNA"/>
</dbReference>
<evidence type="ECO:0000313" key="2">
    <source>
        <dbReference type="Proteomes" id="UP000177354"/>
    </source>
</evidence>